<evidence type="ECO:0000313" key="1">
    <source>
        <dbReference type="EMBL" id="MBE9212132.1"/>
    </source>
</evidence>
<protein>
    <recommendedName>
        <fullName evidence="3">DUF104 domain-containing protein</fullName>
    </recommendedName>
</protein>
<evidence type="ECO:0000313" key="2">
    <source>
        <dbReference type="Proteomes" id="UP000620559"/>
    </source>
</evidence>
<accession>A0A8J7F038</accession>
<evidence type="ECO:0008006" key="3">
    <source>
        <dbReference type="Google" id="ProtNLM"/>
    </source>
</evidence>
<gene>
    <name evidence="1" type="ORF">IQ247_05295</name>
</gene>
<dbReference type="AlphaFoldDB" id="A0A8J7F038"/>
<sequence>MKAIEVMGTVDEQGQLALDTPLTLDKKSRVKVIVLIPEEENNEKDKSKEEIIADFRQAWHEAMTGKTIPVSQIWDGIEDE</sequence>
<name>A0A8J7F038_9CYAN</name>
<keyword evidence="2" id="KW-1185">Reference proteome</keyword>
<reference evidence="1" key="1">
    <citation type="submission" date="2020-10" db="EMBL/GenBank/DDBJ databases">
        <authorList>
            <person name="Castelo-Branco R."/>
            <person name="Eusebio N."/>
            <person name="Adriana R."/>
            <person name="Vieira A."/>
            <person name="Brugerolle De Fraissinette N."/>
            <person name="Rezende De Castro R."/>
            <person name="Schneider M.P."/>
            <person name="Vasconcelos V."/>
            <person name="Leao P.N."/>
        </authorList>
    </citation>
    <scope>NUCLEOTIDE SEQUENCE</scope>
    <source>
        <strain evidence="1">LEGE 06105</strain>
    </source>
</reference>
<organism evidence="1 2">
    <name type="scientific">Plectonema cf. radiosum LEGE 06105</name>
    <dbReference type="NCBI Taxonomy" id="945769"/>
    <lineage>
        <taxon>Bacteria</taxon>
        <taxon>Bacillati</taxon>
        <taxon>Cyanobacteriota</taxon>
        <taxon>Cyanophyceae</taxon>
        <taxon>Oscillatoriophycideae</taxon>
        <taxon>Oscillatoriales</taxon>
        <taxon>Microcoleaceae</taxon>
        <taxon>Plectonema</taxon>
    </lineage>
</organism>
<dbReference type="Proteomes" id="UP000620559">
    <property type="component" value="Unassembled WGS sequence"/>
</dbReference>
<proteinExistence type="predicted"/>
<dbReference type="EMBL" id="JADEWL010000011">
    <property type="protein sequence ID" value="MBE9212132.1"/>
    <property type="molecule type" value="Genomic_DNA"/>
</dbReference>
<comment type="caution">
    <text evidence="1">The sequence shown here is derived from an EMBL/GenBank/DDBJ whole genome shotgun (WGS) entry which is preliminary data.</text>
</comment>